<accession>A0ABW4EGR4</accession>
<dbReference type="InterPro" id="IPR050736">
    <property type="entry name" value="Sensor_HK_Regulatory"/>
</dbReference>
<protein>
    <recommendedName>
        <fullName evidence="2">histidine kinase</fullName>
        <ecNumber evidence="2">2.7.13.3</ecNumber>
    </recommendedName>
</protein>
<dbReference type="Gene3D" id="3.30.565.10">
    <property type="entry name" value="Histidine kinase-like ATPase, C-terminal domain"/>
    <property type="match status" value="1"/>
</dbReference>
<dbReference type="RefSeq" id="WP_379915803.1">
    <property type="nucleotide sequence ID" value="NZ_JBHUDD010000058.1"/>
</dbReference>
<feature type="transmembrane region" description="Helical" evidence="6">
    <location>
        <begin position="7"/>
        <end position="29"/>
    </location>
</feature>
<dbReference type="SMART" id="SM00387">
    <property type="entry name" value="HATPase_c"/>
    <property type="match status" value="1"/>
</dbReference>
<comment type="catalytic activity">
    <reaction evidence="1">
        <text>ATP + protein L-histidine = ADP + protein N-phospho-L-histidine.</text>
        <dbReference type="EC" id="2.7.13.3"/>
    </reaction>
</comment>
<evidence type="ECO:0000256" key="2">
    <source>
        <dbReference type="ARBA" id="ARBA00012438"/>
    </source>
</evidence>
<evidence type="ECO:0000313" key="8">
    <source>
        <dbReference type="EMBL" id="MFD1510040.1"/>
    </source>
</evidence>
<gene>
    <name evidence="8" type="ORF">ACFTOW_11575</name>
</gene>
<keyword evidence="5" id="KW-0902">Two-component regulatory system</keyword>
<evidence type="ECO:0000256" key="1">
    <source>
        <dbReference type="ARBA" id="ARBA00000085"/>
    </source>
</evidence>
<evidence type="ECO:0000256" key="5">
    <source>
        <dbReference type="ARBA" id="ARBA00023012"/>
    </source>
</evidence>
<dbReference type="InterPro" id="IPR003594">
    <property type="entry name" value="HATPase_dom"/>
</dbReference>
<sequence length="436" mass="47779">MMRRRGIVAYPFSLVGVVVFAGLLVFALWRLLDQEADLRGAAGDNMLWTISQAQVAAYRLDASLGRARQGELGDDSLRLRYNVLLSRMALLEDGPQERYLEMLGQRAAIESLANGIRAQQAAFLGAGATNPADLHALLDDYATATGRAANEAMVAQLDQIGGLLDRQHGAILQVIGATLAIVGIGALISWRMLASLQAEYRAQRSLLREREMREAYRGFVALVAHQFQTPLAAIDSSMQRILRKGDAMARDEIWQRARRVRHTVAQLTELMRATRESVRLDAGQIDVRPTRCEIAAELDLARQSQIDAHPGREVRLDVDESVPATLVTDRGLLHQIVGNLLSNAIAYSPRNEPVDMHVTASAGHVRILVMDRGTGISQADMPMVFEPFFRASRTAQTQGSGMGLHLSRQLARLMGGEIRAQSTAGVGSTFVIELPM</sequence>
<dbReference type="InterPro" id="IPR005467">
    <property type="entry name" value="His_kinase_dom"/>
</dbReference>
<evidence type="ECO:0000256" key="6">
    <source>
        <dbReference type="SAM" id="Phobius"/>
    </source>
</evidence>
<dbReference type="PROSITE" id="PS50109">
    <property type="entry name" value="HIS_KIN"/>
    <property type="match status" value="1"/>
</dbReference>
<evidence type="ECO:0000313" key="9">
    <source>
        <dbReference type="Proteomes" id="UP001597186"/>
    </source>
</evidence>
<dbReference type="Pfam" id="PF02518">
    <property type="entry name" value="HATPase_c"/>
    <property type="match status" value="1"/>
</dbReference>
<organism evidence="8 9">
    <name type="scientific">Lacimonas salitolerans</name>
    <dbReference type="NCBI Taxonomy" id="1323750"/>
    <lineage>
        <taxon>Bacteria</taxon>
        <taxon>Pseudomonadati</taxon>
        <taxon>Pseudomonadota</taxon>
        <taxon>Alphaproteobacteria</taxon>
        <taxon>Rhodobacterales</taxon>
        <taxon>Paracoccaceae</taxon>
        <taxon>Lacimonas</taxon>
    </lineage>
</organism>
<dbReference type="SUPFAM" id="SSF47384">
    <property type="entry name" value="Homodimeric domain of signal transducing histidine kinase"/>
    <property type="match status" value="1"/>
</dbReference>
<dbReference type="SUPFAM" id="SSF55874">
    <property type="entry name" value="ATPase domain of HSP90 chaperone/DNA topoisomerase II/histidine kinase"/>
    <property type="match status" value="1"/>
</dbReference>
<dbReference type="Proteomes" id="UP001597186">
    <property type="component" value="Unassembled WGS sequence"/>
</dbReference>
<evidence type="ECO:0000256" key="4">
    <source>
        <dbReference type="ARBA" id="ARBA00022777"/>
    </source>
</evidence>
<dbReference type="PANTHER" id="PTHR43711">
    <property type="entry name" value="TWO-COMPONENT HISTIDINE KINASE"/>
    <property type="match status" value="1"/>
</dbReference>
<reference evidence="9" key="1">
    <citation type="journal article" date="2019" name="Int. J. Syst. Evol. Microbiol.">
        <title>The Global Catalogue of Microorganisms (GCM) 10K type strain sequencing project: providing services to taxonomists for standard genome sequencing and annotation.</title>
        <authorList>
            <consortium name="The Broad Institute Genomics Platform"/>
            <consortium name="The Broad Institute Genome Sequencing Center for Infectious Disease"/>
            <person name="Wu L."/>
            <person name="Ma J."/>
        </authorList>
    </citation>
    <scope>NUCLEOTIDE SEQUENCE [LARGE SCALE GENOMIC DNA]</scope>
    <source>
        <strain evidence="9">CGMCC 1.12477</strain>
    </source>
</reference>
<dbReference type="EMBL" id="JBHUDD010000058">
    <property type="protein sequence ID" value="MFD1510040.1"/>
    <property type="molecule type" value="Genomic_DNA"/>
</dbReference>
<dbReference type="InterPro" id="IPR036097">
    <property type="entry name" value="HisK_dim/P_sf"/>
</dbReference>
<name>A0ABW4EGR4_9RHOB</name>
<keyword evidence="3" id="KW-0808">Transferase</keyword>
<proteinExistence type="predicted"/>
<dbReference type="InterPro" id="IPR036890">
    <property type="entry name" value="HATPase_C_sf"/>
</dbReference>
<comment type="caution">
    <text evidence="8">The sequence shown here is derived from an EMBL/GenBank/DDBJ whole genome shotgun (WGS) entry which is preliminary data.</text>
</comment>
<dbReference type="GO" id="GO:0016301">
    <property type="term" value="F:kinase activity"/>
    <property type="evidence" value="ECO:0007669"/>
    <property type="project" value="UniProtKB-KW"/>
</dbReference>
<keyword evidence="6" id="KW-0472">Membrane</keyword>
<dbReference type="PRINTS" id="PR00344">
    <property type="entry name" value="BCTRLSENSOR"/>
</dbReference>
<keyword evidence="6" id="KW-1133">Transmembrane helix</keyword>
<dbReference type="Gene3D" id="1.10.287.130">
    <property type="match status" value="1"/>
</dbReference>
<dbReference type="InterPro" id="IPR004358">
    <property type="entry name" value="Sig_transdc_His_kin-like_C"/>
</dbReference>
<feature type="domain" description="Histidine kinase" evidence="7">
    <location>
        <begin position="222"/>
        <end position="436"/>
    </location>
</feature>
<keyword evidence="9" id="KW-1185">Reference proteome</keyword>
<evidence type="ECO:0000256" key="3">
    <source>
        <dbReference type="ARBA" id="ARBA00022679"/>
    </source>
</evidence>
<keyword evidence="6" id="KW-0812">Transmembrane</keyword>
<dbReference type="EC" id="2.7.13.3" evidence="2"/>
<keyword evidence="4 8" id="KW-0418">Kinase</keyword>
<evidence type="ECO:0000259" key="7">
    <source>
        <dbReference type="PROSITE" id="PS50109"/>
    </source>
</evidence>
<dbReference type="PANTHER" id="PTHR43711:SF1">
    <property type="entry name" value="HISTIDINE KINASE 1"/>
    <property type="match status" value="1"/>
</dbReference>